<organism evidence="1 2">
    <name type="scientific">Streptomyces actinomycinicus</name>
    <dbReference type="NCBI Taxonomy" id="1695166"/>
    <lineage>
        <taxon>Bacteria</taxon>
        <taxon>Bacillati</taxon>
        <taxon>Actinomycetota</taxon>
        <taxon>Actinomycetes</taxon>
        <taxon>Kitasatosporales</taxon>
        <taxon>Streptomycetaceae</taxon>
        <taxon>Streptomyces</taxon>
    </lineage>
</organism>
<name>A0A937JN17_9ACTN</name>
<dbReference type="EMBL" id="JAERRK010000001">
    <property type="protein sequence ID" value="MBL1080998.1"/>
    <property type="molecule type" value="Genomic_DNA"/>
</dbReference>
<protein>
    <submittedName>
        <fullName evidence="1">Uncharacterized protein</fullName>
    </submittedName>
</protein>
<gene>
    <name evidence="1" type="ORF">JK359_03250</name>
</gene>
<sequence length="139" mass="14900">MNVPGSAGRRFGEIVVHDGEPRGHRVVDGREYPVFDELLLFEASGVPTLAVTVNAGAAEDVEALVDLFSGHDYRAEPASSFELMCSCCSEGTVERERSTHGGTQQVLLAAPEEEARRLLAEWAAGTGPDRSWSGLETLA</sequence>
<proteinExistence type="predicted"/>
<reference evidence="1" key="1">
    <citation type="submission" date="2021-01" db="EMBL/GenBank/DDBJ databases">
        <title>WGS of actinomycetes isolated from Thailand.</title>
        <authorList>
            <person name="Thawai C."/>
        </authorList>
    </citation>
    <scope>NUCLEOTIDE SEQUENCE</scope>
    <source>
        <strain evidence="1">RCU-197</strain>
    </source>
</reference>
<dbReference type="RefSeq" id="WP_201831342.1">
    <property type="nucleotide sequence ID" value="NZ_JAERRK010000001.1"/>
</dbReference>
<accession>A0A937JN17</accession>
<evidence type="ECO:0000313" key="2">
    <source>
        <dbReference type="Proteomes" id="UP000661858"/>
    </source>
</evidence>
<comment type="caution">
    <text evidence="1">The sequence shown here is derived from an EMBL/GenBank/DDBJ whole genome shotgun (WGS) entry which is preliminary data.</text>
</comment>
<keyword evidence="2" id="KW-1185">Reference proteome</keyword>
<evidence type="ECO:0000313" key="1">
    <source>
        <dbReference type="EMBL" id="MBL1080998.1"/>
    </source>
</evidence>
<dbReference type="AlphaFoldDB" id="A0A937JN17"/>
<dbReference type="Proteomes" id="UP000661858">
    <property type="component" value="Unassembled WGS sequence"/>
</dbReference>